<accession>A0A1Y0EHU4</accession>
<protein>
    <submittedName>
        <fullName evidence="6">Tyrosine recombinase XerD</fullName>
    </submittedName>
</protein>
<dbReference type="RefSeq" id="WP_087205766.1">
    <property type="nucleotide sequence ID" value="NZ_CP021431.1"/>
</dbReference>
<keyword evidence="3" id="KW-0233">DNA recombination</keyword>
<dbReference type="SUPFAM" id="SSF56349">
    <property type="entry name" value="DNA breaking-rejoining enzymes"/>
    <property type="match status" value="1"/>
</dbReference>
<keyword evidence="6" id="KW-0614">Plasmid</keyword>
<dbReference type="EMBL" id="CP021431">
    <property type="protein sequence ID" value="ART99457.1"/>
    <property type="molecule type" value="Genomic_DNA"/>
</dbReference>
<evidence type="ECO:0000256" key="2">
    <source>
        <dbReference type="ARBA" id="ARBA00023125"/>
    </source>
</evidence>
<dbReference type="InterPro" id="IPR013762">
    <property type="entry name" value="Integrase-like_cat_sf"/>
</dbReference>
<keyword evidence="7" id="KW-1185">Reference proteome</keyword>
<gene>
    <name evidence="6" type="primary">xerD</name>
    <name evidence="5" type="ORF">LOKVESSMR4R_00112</name>
    <name evidence="6" type="ORF">LOKVESSMR4R_03980</name>
</gene>
<dbReference type="EMBL" id="CP021432">
    <property type="protein sequence ID" value="ARU03203.1"/>
    <property type="molecule type" value="Genomic_DNA"/>
</dbReference>
<reference evidence="6 7" key="1">
    <citation type="submission" date="2017-05" db="EMBL/GenBank/DDBJ databases">
        <title>Genome Sequence of Loktanella vestfoldensis Strain SMR4r Isolated from a Culture of the Diatom Skeletonema marinoi.</title>
        <authorList>
            <person name="Topel M."/>
            <person name="Pinder M.I.M."/>
            <person name="Johansson O.N."/>
            <person name="Kourtchenko O."/>
            <person name="Godhe A."/>
            <person name="Clarke A.K."/>
        </authorList>
    </citation>
    <scope>NUCLEOTIDE SEQUENCE [LARGE SCALE GENOMIC DNA]</scope>
    <source>
        <strain evidence="6 7">SMR4r</strain>
        <plasmid evidence="6 7">pSMR4r-1</plasmid>
    </source>
</reference>
<keyword evidence="2" id="KW-0238">DNA-binding</keyword>
<dbReference type="InterPro" id="IPR050090">
    <property type="entry name" value="Tyrosine_recombinase_XerCD"/>
</dbReference>
<dbReference type="OrthoDB" id="6388170at2"/>
<dbReference type="AlphaFoldDB" id="A0A1Y0EHU4"/>
<dbReference type="Proteomes" id="UP000195273">
    <property type="component" value="Chromosome"/>
</dbReference>
<dbReference type="Pfam" id="PF00589">
    <property type="entry name" value="Phage_integrase"/>
    <property type="match status" value="1"/>
</dbReference>
<evidence type="ECO:0000313" key="5">
    <source>
        <dbReference type="EMBL" id="ART99457.1"/>
    </source>
</evidence>
<evidence type="ECO:0000256" key="3">
    <source>
        <dbReference type="ARBA" id="ARBA00023172"/>
    </source>
</evidence>
<evidence type="ECO:0000313" key="6">
    <source>
        <dbReference type="EMBL" id="ARU03203.1"/>
    </source>
</evidence>
<feature type="domain" description="Tyr recombinase" evidence="4">
    <location>
        <begin position="318"/>
        <end position="501"/>
    </location>
</feature>
<dbReference type="InterPro" id="IPR010998">
    <property type="entry name" value="Integrase_recombinase_N"/>
</dbReference>
<evidence type="ECO:0000259" key="4">
    <source>
        <dbReference type="PROSITE" id="PS51898"/>
    </source>
</evidence>
<dbReference type="InterPro" id="IPR002104">
    <property type="entry name" value="Integrase_catalytic"/>
</dbReference>
<dbReference type="GO" id="GO:0015074">
    <property type="term" value="P:DNA integration"/>
    <property type="evidence" value="ECO:0007669"/>
    <property type="project" value="UniProtKB-KW"/>
</dbReference>
<dbReference type="Gene3D" id="1.10.150.130">
    <property type="match status" value="1"/>
</dbReference>
<evidence type="ECO:0000313" key="7">
    <source>
        <dbReference type="Proteomes" id="UP000195273"/>
    </source>
</evidence>
<sequence>MNSPSNSPLGGRADADDVALVSAYLADNPRLSKGAVGAARHFLKWARARKIPTRDLDASAVDRFLRHRCRCGRYSPAQLCKPAYATDTRRFLSYLEATGVVFIANEVARLGQYLEAHAEKLCATGYSKVTYSTQLTQARHFAEWALLMRVPAHGIDEATIDHFARHNCRCGEKTKHGKDMLGSRLKNRRRGARAFVRFLRDEGLIPPEAPDCVTTCDPRLTEFSEWLRRERGVTHETVRRFLYEASRWLDSLGATPKDYNAAAIRSIVLNQGEERSRSSVRMTVTVLRAFLRFTIVQNQCAPLLLYAVPSAVSRKLSTVPPTIPRTKIEEIIASCGTKTPVEIRDRAILLLLARLALRAGDIWQLRLSDIDWRASRLRLHGKARREVLVPIPQDAGDALLTYIEDVRPVVTTDRVFLRIQAPFTPFRSSAEIAGIVSRVLARGGFTGLPTGAHVFRHSLASAWLRGGADLDQIGVALRHSSRDTTAIYAKVDIEMLAGVAQPWPECAS</sequence>
<evidence type="ECO:0000256" key="1">
    <source>
        <dbReference type="ARBA" id="ARBA00022908"/>
    </source>
</evidence>
<dbReference type="PROSITE" id="PS51898">
    <property type="entry name" value="TYR_RECOMBINASE"/>
    <property type="match status" value="1"/>
</dbReference>
<geneLocation type="plasmid" evidence="6 7">
    <name>pSMR4r-1</name>
</geneLocation>
<keyword evidence="1" id="KW-0229">DNA integration</keyword>
<dbReference type="Gene3D" id="1.10.443.10">
    <property type="entry name" value="Intergrase catalytic core"/>
    <property type="match status" value="1"/>
</dbReference>
<dbReference type="PANTHER" id="PTHR30349:SF90">
    <property type="entry name" value="TYROSINE RECOMBINASE XERD"/>
    <property type="match status" value="1"/>
</dbReference>
<dbReference type="KEGG" id="lvs:LOKVESSMR4R_00112"/>
<dbReference type="GO" id="GO:0006310">
    <property type="term" value="P:DNA recombination"/>
    <property type="evidence" value="ECO:0007669"/>
    <property type="project" value="UniProtKB-KW"/>
</dbReference>
<dbReference type="InterPro" id="IPR011010">
    <property type="entry name" value="DNA_brk_join_enz"/>
</dbReference>
<dbReference type="Proteomes" id="UP000195273">
    <property type="component" value="Plasmid pSMR4r-1"/>
</dbReference>
<dbReference type="GO" id="GO:0003677">
    <property type="term" value="F:DNA binding"/>
    <property type="evidence" value="ECO:0007669"/>
    <property type="project" value="UniProtKB-KW"/>
</dbReference>
<dbReference type="PANTHER" id="PTHR30349">
    <property type="entry name" value="PHAGE INTEGRASE-RELATED"/>
    <property type="match status" value="1"/>
</dbReference>
<proteinExistence type="predicted"/>
<name>A0A1Y0EHU4_9RHOB</name>
<organism evidence="6 7">
    <name type="scientific">Yoonia vestfoldensis</name>
    <dbReference type="NCBI Taxonomy" id="245188"/>
    <lineage>
        <taxon>Bacteria</taxon>
        <taxon>Pseudomonadati</taxon>
        <taxon>Pseudomonadota</taxon>
        <taxon>Alphaproteobacteria</taxon>
        <taxon>Rhodobacterales</taxon>
        <taxon>Paracoccaceae</taxon>
        <taxon>Yoonia</taxon>
    </lineage>
</organism>
<dbReference type="KEGG" id="lvs:LOKVESSMR4R_03980"/>